<reference evidence="1" key="1">
    <citation type="submission" date="2022-07" db="EMBL/GenBank/DDBJ databases">
        <title>Phylogenomic reconstructions and comparative analyses of Kickxellomycotina fungi.</title>
        <authorList>
            <person name="Reynolds N.K."/>
            <person name="Stajich J.E."/>
            <person name="Barry K."/>
            <person name="Grigoriev I.V."/>
            <person name="Crous P."/>
            <person name="Smith M.E."/>
        </authorList>
    </citation>
    <scope>NUCLEOTIDE SEQUENCE</scope>
    <source>
        <strain evidence="1">CBS 102833</strain>
    </source>
</reference>
<proteinExistence type="predicted"/>
<evidence type="ECO:0000313" key="2">
    <source>
        <dbReference type="Proteomes" id="UP001140096"/>
    </source>
</evidence>
<dbReference type="Proteomes" id="UP001140096">
    <property type="component" value="Unassembled WGS sequence"/>
</dbReference>
<keyword evidence="2" id="KW-1185">Reference proteome</keyword>
<name>A0ACC1LMJ8_9FUNG</name>
<accession>A0ACC1LMJ8</accession>
<comment type="caution">
    <text evidence="1">The sequence shown here is derived from an EMBL/GenBank/DDBJ whole genome shotgun (WGS) entry which is preliminary data.</text>
</comment>
<sequence length="128" mass="13426">MGHTARRNSSSSGSNGRPSQEHISVRPLAASMTIDTATMMRRGSLDAAAASPGSGGGVQGGRMTKLTHYGRMRSVAARALRLADPRVAAAALQTAAATTASHQRTAVMGEDHTGEELLGRMRTRSRRL</sequence>
<organism evidence="1 2">
    <name type="scientific">Coemansia furcata</name>
    <dbReference type="NCBI Taxonomy" id="417177"/>
    <lineage>
        <taxon>Eukaryota</taxon>
        <taxon>Fungi</taxon>
        <taxon>Fungi incertae sedis</taxon>
        <taxon>Zoopagomycota</taxon>
        <taxon>Kickxellomycotina</taxon>
        <taxon>Kickxellomycetes</taxon>
        <taxon>Kickxellales</taxon>
        <taxon>Kickxellaceae</taxon>
        <taxon>Coemansia</taxon>
    </lineage>
</organism>
<dbReference type="EMBL" id="JANBUP010000446">
    <property type="protein sequence ID" value="KAJ2811408.1"/>
    <property type="molecule type" value="Genomic_DNA"/>
</dbReference>
<feature type="non-terminal residue" evidence="1">
    <location>
        <position position="128"/>
    </location>
</feature>
<gene>
    <name evidence="1" type="ORF">H4S07_002080</name>
</gene>
<evidence type="ECO:0000313" key="1">
    <source>
        <dbReference type="EMBL" id="KAJ2811408.1"/>
    </source>
</evidence>
<protein>
    <submittedName>
        <fullName evidence="1">Uncharacterized protein</fullName>
    </submittedName>
</protein>